<dbReference type="EMBL" id="ABJB010342249">
    <property type="status" value="NOT_ANNOTATED_CDS"/>
    <property type="molecule type" value="Genomic_DNA"/>
</dbReference>
<evidence type="ECO:0000256" key="4">
    <source>
        <dbReference type="ARBA" id="ARBA00032690"/>
    </source>
</evidence>
<dbReference type="InterPro" id="IPR034601">
    <property type="entry name" value="LAMTOR4"/>
</dbReference>
<reference evidence="5 7" key="1">
    <citation type="submission" date="2008-03" db="EMBL/GenBank/DDBJ databases">
        <title>Annotation of Ixodes scapularis.</title>
        <authorList>
            <consortium name="Ixodes scapularis Genome Project Consortium"/>
            <person name="Caler E."/>
            <person name="Hannick L.I."/>
            <person name="Bidwell S."/>
            <person name="Joardar V."/>
            <person name="Thiagarajan M."/>
            <person name="Amedeo P."/>
            <person name="Galinsky K.J."/>
            <person name="Schobel S."/>
            <person name="Inman J."/>
            <person name="Hostetler J."/>
            <person name="Miller J."/>
            <person name="Hammond M."/>
            <person name="Megy K."/>
            <person name="Lawson D."/>
            <person name="Kodira C."/>
            <person name="Sutton G."/>
            <person name="Meyer J."/>
            <person name="Hill C.A."/>
            <person name="Birren B."/>
            <person name="Nene V."/>
            <person name="Collins F."/>
            <person name="Alarcon-Chaidez F."/>
            <person name="Wikel S."/>
            <person name="Strausberg R."/>
        </authorList>
    </citation>
    <scope>NUCLEOTIDE SEQUENCE [LARGE SCALE GENOMIC DNA]</scope>
    <source>
        <strain evidence="7">Wikel</strain>
        <strain evidence="5">Wikel colony</strain>
    </source>
</reference>
<evidence type="ECO:0000313" key="6">
    <source>
        <dbReference type="EnsemblMetazoa" id="ISCW009409-PA"/>
    </source>
</evidence>
<dbReference type="EMBL" id="DS825494">
    <property type="protein sequence ID" value="EEC11932.1"/>
    <property type="molecule type" value="Genomic_DNA"/>
</dbReference>
<dbReference type="STRING" id="6945.B7PZB0"/>
<dbReference type="OMA" id="DESFMPN"/>
<dbReference type="VEuPathDB" id="VectorBase:ISCI009409"/>
<evidence type="ECO:0000256" key="1">
    <source>
        <dbReference type="ARBA" id="ARBA00004371"/>
    </source>
</evidence>
<keyword evidence="8" id="KW-1267">Proteomics identification</keyword>
<dbReference type="EMBL" id="ABJB010044361">
    <property type="status" value="NOT_ANNOTATED_CDS"/>
    <property type="molecule type" value="Genomic_DNA"/>
</dbReference>
<gene>
    <name evidence="6" type="primary">8033588</name>
    <name evidence="5" type="ORF">IscW_ISCW009409</name>
</gene>
<keyword evidence="3" id="KW-0458">Lysosome</keyword>
<sequence>MMHGWMEKIPDQVGFLILNSDGGVISSGGELENEERIGGIIHKMVYCADKSDLMPTDNRDPVNRMSIHLGNYFYAVTLSNQKIYVSKRMYIPAEPINV</sequence>
<dbReference type="PANTHER" id="PTHR33967:SF1">
    <property type="entry name" value="RAGULATOR COMPLEX PROTEIN LAMTOR4"/>
    <property type="match status" value="1"/>
</dbReference>
<evidence type="ECO:0000256" key="3">
    <source>
        <dbReference type="ARBA" id="ARBA00023228"/>
    </source>
</evidence>
<dbReference type="EMBL" id="ABJB010285449">
    <property type="status" value="NOT_ANNOTATED_CDS"/>
    <property type="molecule type" value="Genomic_DNA"/>
</dbReference>
<dbReference type="GO" id="GO:0005764">
    <property type="term" value="C:lysosome"/>
    <property type="evidence" value="ECO:0000318"/>
    <property type="project" value="GO_Central"/>
</dbReference>
<evidence type="ECO:0000313" key="7">
    <source>
        <dbReference type="Proteomes" id="UP000001555"/>
    </source>
</evidence>
<evidence type="ECO:0000313" key="5">
    <source>
        <dbReference type="EMBL" id="EEC11932.1"/>
    </source>
</evidence>
<dbReference type="EnsemblMetazoa" id="ISCW009409-RA">
    <property type="protein sequence ID" value="ISCW009409-PA"/>
    <property type="gene ID" value="ISCW009409"/>
</dbReference>
<dbReference type="EMBL" id="ABJB010733545">
    <property type="status" value="NOT_ANNOTATED_CDS"/>
    <property type="molecule type" value="Genomic_DNA"/>
</dbReference>
<dbReference type="VEuPathDB" id="VectorBase:ISCW009409"/>
<dbReference type="HOGENOM" id="CLU_137556_1_0_1"/>
<comment type="similarity">
    <text evidence="2">Belongs to the LAMTOR4 family.</text>
</comment>
<comment type="subcellular location">
    <subcellularLocation>
        <location evidence="1">Lysosome</location>
    </subcellularLocation>
</comment>
<dbReference type="VEuPathDB" id="VectorBase:ISCP_019105"/>
<dbReference type="GO" id="GO:0071986">
    <property type="term" value="C:Ragulator complex"/>
    <property type="evidence" value="ECO:0000318"/>
    <property type="project" value="GO_Central"/>
</dbReference>
<dbReference type="InParanoid" id="B7PZB0"/>
<dbReference type="PANTHER" id="PTHR33967">
    <property type="entry name" value="RAGULATOR COMPLEX PROTEIN LAMTOR4"/>
    <property type="match status" value="1"/>
</dbReference>
<accession>B7PZB0</accession>
<name>B7PZB0_IXOSC</name>
<dbReference type="FunCoup" id="B7PZB0">
    <property type="interactions" value="523"/>
</dbReference>
<evidence type="ECO:0000256" key="2">
    <source>
        <dbReference type="ARBA" id="ARBA00010627"/>
    </source>
</evidence>
<dbReference type="GO" id="GO:0071230">
    <property type="term" value="P:cellular response to amino acid stimulus"/>
    <property type="evidence" value="ECO:0000318"/>
    <property type="project" value="GO_Central"/>
</dbReference>
<evidence type="ECO:0007829" key="8">
    <source>
        <dbReference type="PeptideAtlas" id="B7PZB0"/>
    </source>
</evidence>
<dbReference type="Proteomes" id="UP000001555">
    <property type="component" value="Unassembled WGS sequence"/>
</dbReference>
<dbReference type="PaxDb" id="6945-B7PZB0"/>
<dbReference type="OrthoDB" id="275011at2759"/>
<keyword evidence="7" id="KW-1185">Reference proteome</keyword>
<organism>
    <name type="scientific">Ixodes scapularis</name>
    <name type="common">Black-legged tick</name>
    <name type="synonym">Deer tick</name>
    <dbReference type="NCBI Taxonomy" id="6945"/>
    <lineage>
        <taxon>Eukaryota</taxon>
        <taxon>Metazoa</taxon>
        <taxon>Ecdysozoa</taxon>
        <taxon>Arthropoda</taxon>
        <taxon>Chelicerata</taxon>
        <taxon>Arachnida</taxon>
        <taxon>Acari</taxon>
        <taxon>Parasitiformes</taxon>
        <taxon>Ixodida</taxon>
        <taxon>Ixodoidea</taxon>
        <taxon>Ixodidae</taxon>
        <taxon>Ixodinae</taxon>
        <taxon>Ixodes</taxon>
    </lineage>
</organism>
<protein>
    <recommendedName>
        <fullName evidence="4">Late endosomal/lysosomal adaptor and MAPK and MTOR activator 4</fullName>
    </recommendedName>
</protein>
<dbReference type="GO" id="GO:0032008">
    <property type="term" value="P:positive regulation of TOR signaling"/>
    <property type="evidence" value="ECO:0000318"/>
    <property type="project" value="GO_Central"/>
</dbReference>
<reference evidence="6" key="2">
    <citation type="submission" date="2020-05" db="UniProtKB">
        <authorList>
            <consortium name="EnsemblMetazoa"/>
        </authorList>
    </citation>
    <scope>IDENTIFICATION</scope>
    <source>
        <strain evidence="6">wikel</strain>
    </source>
</reference>
<dbReference type="AlphaFoldDB" id="B7PZB0"/>
<proteinExistence type="evidence at protein level"/>